<comment type="subcellular location">
    <subcellularLocation>
        <location evidence="1">Membrane</location>
    </subcellularLocation>
</comment>
<keyword evidence="5" id="KW-0808">Transferase</keyword>
<evidence type="ECO:0000313" key="5">
    <source>
        <dbReference type="EMBL" id="TLS49412.1"/>
    </source>
</evidence>
<proteinExistence type="inferred from homology"/>
<dbReference type="InterPro" id="IPR002656">
    <property type="entry name" value="Acyl_transf_3_dom"/>
</dbReference>
<feature type="transmembrane region" description="Helical" evidence="3">
    <location>
        <begin position="148"/>
        <end position="170"/>
    </location>
</feature>
<sequence length="357" mass="40002">MRLRGNETLDRIRDRISELDALRGLAALAVMLFHYVYFYNHNYAIHPIDTSGSFFQYGAYGVHLFFIISGFVIYMTIRKCESVKDFWVKRAIRLYPAYLTAVAFTFLATSTYSGLDSLSISIIDALLNATMLQGVVPGVDIPLVDGSYWSLAVELHFYVFCGMLLATGLLRSPLTISWVWMVTIYVLKLLFVAGMIHPIVGDLGIVNYSNLFIAGVMFFELKNGKRIVPHVIIVLAAAYQFIFFSFLSGVIVSAFYLLFYALLTGNLRLLNNKPLIALGTISYSLYLIHQNVGYLILHYLEDRGFTQPGILAVPVVVSILLAVVITNFIERPLQRKMLRAYGAVRAKDGSDSIPVAT</sequence>
<dbReference type="EMBL" id="VCIW01000021">
    <property type="protein sequence ID" value="TLS49412.1"/>
    <property type="molecule type" value="Genomic_DNA"/>
</dbReference>
<keyword evidence="3" id="KW-1133">Transmembrane helix</keyword>
<evidence type="ECO:0000259" key="4">
    <source>
        <dbReference type="Pfam" id="PF01757"/>
    </source>
</evidence>
<gene>
    <name evidence="5" type="ORF">FE782_25170</name>
</gene>
<accession>A0A5R9FZC7</accession>
<evidence type="ECO:0000256" key="1">
    <source>
        <dbReference type="ARBA" id="ARBA00004370"/>
    </source>
</evidence>
<dbReference type="GO" id="GO:0000271">
    <property type="term" value="P:polysaccharide biosynthetic process"/>
    <property type="evidence" value="ECO:0007669"/>
    <property type="project" value="TreeGrafter"/>
</dbReference>
<protein>
    <submittedName>
        <fullName evidence="5">Acyltransferase</fullName>
    </submittedName>
</protein>
<dbReference type="AlphaFoldDB" id="A0A5R9FZC7"/>
<dbReference type="Pfam" id="PF01757">
    <property type="entry name" value="Acyl_transf_3"/>
    <property type="match status" value="1"/>
</dbReference>
<evidence type="ECO:0000256" key="3">
    <source>
        <dbReference type="SAM" id="Phobius"/>
    </source>
</evidence>
<organism evidence="5 6">
    <name type="scientific">Paenibacillus antri</name>
    <dbReference type="NCBI Taxonomy" id="2582848"/>
    <lineage>
        <taxon>Bacteria</taxon>
        <taxon>Bacillati</taxon>
        <taxon>Bacillota</taxon>
        <taxon>Bacilli</taxon>
        <taxon>Bacillales</taxon>
        <taxon>Paenibacillaceae</taxon>
        <taxon>Paenibacillus</taxon>
    </lineage>
</organism>
<dbReference type="PANTHER" id="PTHR23028:SF131">
    <property type="entry name" value="BLR2367 PROTEIN"/>
    <property type="match status" value="1"/>
</dbReference>
<feature type="transmembrane region" description="Helical" evidence="3">
    <location>
        <begin position="231"/>
        <end position="263"/>
    </location>
</feature>
<feature type="transmembrane region" description="Helical" evidence="3">
    <location>
        <begin position="95"/>
        <end position="112"/>
    </location>
</feature>
<keyword evidence="5" id="KW-0012">Acyltransferase</keyword>
<keyword evidence="6" id="KW-1185">Reference proteome</keyword>
<evidence type="ECO:0000256" key="2">
    <source>
        <dbReference type="ARBA" id="ARBA00007400"/>
    </source>
</evidence>
<dbReference type="GO" id="GO:0016020">
    <property type="term" value="C:membrane"/>
    <property type="evidence" value="ECO:0007669"/>
    <property type="project" value="TreeGrafter"/>
</dbReference>
<comment type="caution">
    <text evidence="5">The sequence shown here is derived from an EMBL/GenBank/DDBJ whole genome shotgun (WGS) entry which is preliminary data.</text>
</comment>
<evidence type="ECO:0000313" key="6">
    <source>
        <dbReference type="Proteomes" id="UP000309676"/>
    </source>
</evidence>
<feature type="domain" description="Acyltransferase 3" evidence="4">
    <location>
        <begin position="17"/>
        <end position="324"/>
    </location>
</feature>
<feature type="transmembrane region" description="Helical" evidence="3">
    <location>
        <begin position="275"/>
        <end position="297"/>
    </location>
</feature>
<dbReference type="GO" id="GO:0016747">
    <property type="term" value="F:acyltransferase activity, transferring groups other than amino-acyl groups"/>
    <property type="evidence" value="ECO:0007669"/>
    <property type="project" value="InterPro"/>
</dbReference>
<keyword evidence="3" id="KW-0472">Membrane</keyword>
<feature type="transmembrane region" description="Helical" evidence="3">
    <location>
        <begin position="21"/>
        <end position="39"/>
    </location>
</feature>
<reference evidence="5 6" key="1">
    <citation type="submission" date="2019-05" db="EMBL/GenBank/DDBJ databases">
        <authorList>
            <person name="Narsing Rao M.P."/>
            <person name="Li W.J."/>
        </authorList>
    </citation>
    <scope>NUCLEOTIDE SEQUENCE [LARGE SCALE GENOMIC DNA]</scope>
    <source>
        <strain evidence="5 6">SYSU_K30003</strain>
    </source>
</reference>
<dbReference type="Proteomes" id="UP000309676">
    <property type="component" value="Unassembled WGS sequence"/>
</dbReference>
<comment type="similarity">
    <text evidence="2">Belongs to the acyltransferase 3 family.</text>
</comment>
<name>A0A5R9FZC7_9BACL</name>
<feature type="transmembrane region" description="Helical" evidence="3">
    <location>
        <begin position="176"/>
        <end position="196"/>
    </location>
</feature>
<dbReference type="InterPro" id="IPR050879">
    <property type="entry name" value="Acyltransferase_3"/>
</dbReference>
<keyword evidence="3" id="KW-0812">Transmembrane</keyword>
<feature type="transmembrane region" description="Helical" evidence="3">
    <location>
        <begin position="309"/>
        <end position="329"/>
    </location>
</feature>
<dbReference type="PANTHER" id="PTHR23028">
    <property type="entry name" value="ACETYLTRANSFERASE"/>
    <property type="match status" value="1"/>
</dbReference>
<feature type="transmembrane region" description="Helical" evidence="3">
    <location>
        <begin position="54"/>
        <end position="74"/>
    </location>
</feature>